<dbReference type="EMBL" id="UZWD01000010">
    <property type="protein sequence ID" value="VDS03621.1"/>
    <property type="molecule type" value="Genomic_DNA"/>
</dbReference>
<organism evidence="2 3">
    <name type="scientific">Devosia equisanguinis</name>
    <dbReference type="NCBI Taxonomy" id="2490941"/>
    <lineage>
        <taxon>Bacteria</taxon>
        <taxon>Pseudomonadati</taxon>
        <taxon>Pseudomonadota</taxon>
        <taxon>Alphaproteobacteria</taxon>
        <taxon>Hyphomicrobiales</taxon>
        <taxon>Devosiaceae</taxon>
        <taxon>Devosia</taxon>
    </lineage>
</organism>
<name>A0A447I7X3_9HYPH</name>
<evidence type="ECO:0000313" key="3">
    <source>
        <dbReference type="Proteomes" id="UP000268844"/>
    </source>
</evidence>
<dbReference type="Proteomes" id="UP000268844">
    <property type="component" value="Unassembled WGS sequence"/>
</dbReference>
<protein>
    <recommendedName>
        <fullName evidence="4">DUF1850 domain-containing protein</fullName>
    </recommendedName>
</protein>
<evidence type="ECO:0000256" key="1">
    <source>
        <dbReference type="SAM" id="SignalP"/>
    </source>
</evidence>
<sequence>MSLCIAAGGTIIALAATSFSLSWTHSVEKTEWVEKWTVVEHTLRLEEASVQGAGAGISLPDNARLHDGFWTYSPDLPPLRQLSLAASGATASPWTLCTNTSCLQLGEHLGETINIWAAERCSQS</sequence>
<proteinExistence type="predicted"/>
<dbReference type="InterPro" id="IPR015001">
    <property type="entry name" value="DUF1850"/>
</dbReference>
<feature type="signal peptide" evidence="1">
    <location>
        <begin position="1"/>
        <end position="15"/>
    </location>
</feature>
<keyword evidence="1" id="KW-0732">Signal</keyword>
<dbReference type="AlphaFoldDB" id="A0A447I7X3"/>
<reference evidence="2 3" key="1">
    <citation type="submission" date="2018-12" db="EMBL/GenBank/DDBJ databases">
        <authorList>
            <person name="Criscuolo A."/>
        </authorList>
    </citation>
    <scope>NUCLEOTIDE SEQUENCE [LARGE SCALE GENOMIC DNA]</scope>
    <source>
        <strain evidence="2">ACIP1116281</strain>
    </source>
</reference>
<evidence type="ECO:0008006" key="4">
    <source>
        <dbReference type="Google" id="ProtNLM"/>
    </source>
</evidence>
<accession>A0A447I7X3</accession>
<feature type="chain" id="PRO_5019272054" description="DUF1850 domain-containing protein" evidence="1">
    <location>
        <begin position="16"/>
        <end position="124"/>
    </location>
</feature>
<gene>
    <name evidence="2" type="ORF">DEVEQU_00747</name>
</gene>
<dbReference type="Pfam" id="PF08905">
    <property type="entry name" value="DUF1850"/>
    <property type="match status" value="1"/>
</dbReference>
<dbReference type="OrthoDB" id="5298197at2"/>
<evidence type="ECO:0000313" key="2">
    <source>
        <dbReference type="EMBL" id="VDS03621.1"/>
    </source>
</evidence>
<keyword evidence="3" id="KW-1185">Reference proteome</keyword>
<dbReference type="RefSeq" id="WP_126149227.1">
    <property type="nucleotide sequence ID" value="NZ_JBHTMH010000003.1"/>
</dbReference>